<reference evidence="3" key="1">
    <citation type="journal article" date="2017" name="Nat. Ecol. Evol.">
        <title>Genome expansion and lineage-specific genetic innovations in the forest pathogenic fungi Armillaria.</title>
        <authorList>
            <person name="Sipos G."/>
            <person name="Prasanna A.N."/>
            <person name="Walter M.C."/>
            <person name="O'Connor E."/>
            <person name="Balint B."/>
            <person name="Krizsan K."/>
            <person name="Kiss B."/>
            <person name="Hess J."/>
            <person name="Varga T."/>
            <person name="Slot J."/>
            <person name="Riley R."/>
            <person name="Boka B."/>
            <person name="Rigling D."/>
            <person name="Barry K."/>
            <person name="Lee J."/>
            <person name="Mihaltcheva S."/>
            <person name="LaButti K."/>
            <person name="Lipzen A."/>
            <person name="Waldron R."/>
            <person name="Moloney N.M."/>
            <person name="Sperisen C."/>
            <person name="Kredics L."/>
            <person name="Vagvoelgyi C."/>
            <person name="Patrignani A."/>
            <person name="Fitzpatrick D."/>
            <person name="Nagy I."/>
            <person name="Doyle S."/>
            <person name="Anderson J.B."/>
            <person name="Grigoriev I.V."/>
            <person name="Gueldener U."/>
            <person name="Muensterkoetter M."/>
            <person name="Nagy L.G."/>
        </authorList>
    </citation>
    <scope>NUCLEOTIDE SEQUENCE [LARGE SCALE GENOMIC DNA]</scope>
    <source>
        <strain evidence="3">C18/9</strain>
    </source>
</reference>
<dbReference type="OrthoDB" id="3267861at2759"/>
<dbReference type="EMBL" id="FUEG01000038">
    <property type="protein sequence ID" value="SJL16803.1"/>
    <property type="molecule type" value="Genomic_DNA"/>
</dbReference>
<proteinExistence type="predicted"/>
<dbReference type="AlphaFoldDB" id="A0A284S721"/>
<dbReference type="Proteomes" id="UP000219338">
    <property type="component" value="Unassembled WGS sequence"/>
</dbReference>
<dbReference type="STRING" id="47428.A0A284S721"/>
<protein>
    <submittedName>
        <fullName evidence="2">Uncharacterized protein</fullName>
    </submittedName>
</protein>
<gene>
    <name evidence="2" type="ORF">ARMOST_20332</name>
</gene>
<evidence type="ECO:0000313" key="3">
    <source>
        <dbReference type="Proteomes" id="UP000219338"/>
    </source>
</evidence>
<feature type="region of interest" description="Disordered" evidence="1">
    <location>
        <begin position="130"/>
        <end position="195"/>
    </location>
</feature>
<accession>A0A284S721</accession>
<keyword evidence="3" id="KW-1185">Reference proteome</keyword>
<feature type="compositionally biased region" description="Acidic residues" evidence="1">
    <location>
        <begin position="157"/>
        <end position="177"/>
    </location>
</feature>
<name>A0A284S721_ARMOS</name>
<organism evidence="2 3">
    <name type="scientific">Armillaria ostoyae</name>
    <name type="common">Armillaria root rot fungus</name>
    <dbReference type="NCBI Taxonomy" id="47428"/>
    <lineage>
        <taxon>Eukaryota</taxon>
        <taxon>Fungi</taxon>
        <taxon>Dikarya</taxon>
        <taxon>Basidiomycota</taxon>
        <taxon>Agaricomycotina</taxon>
        <taxon>Agaricomycetes</taxon>
        <taxon>Agaricomycetidae</taxon>
        <taxon>Agaricales</taxon>
        <taxon>Marasmiineae</taxon>
        <taxon>Physalacriaceae</taxon>
        <taxon>Armillaria</taxon>
    </lineage>
</organism>
<sequence>MDIKFIGSGASTKAVLYYITDYITKSQLKTHIAYAALKLSVKKLGEYDPNEDEELSGQQVSSYLMDFEDHFKSHEFQGLYWTSFESYVNAQNPSPECMPVKASIPIIIDGLNIEELADIVQRVDISSNPLSSSPIGVDGVPPITELRETDSSNDSNFEADFDSSESESESDSASESDSDNKQNVDDNAVQIEDGEDVILGDEEIIVEVNQSGQLVQQGSRVSNYVLKEHVTNLYKRTKVNAQEDSDDVLEDEEDMNIPVESILESDWASVDAMLDDRCYGDFACRLTSASSTRSGPWASVCDLREEDQTWEDTFKQFTDMASLSILKILDNMQILHECKDSRDDHYVARRARMANASPYGYSLSSRVEDDFSGDGDTEEALLHHLQSLNHAWSEKALYSNRNISSCIEQAEKLGMFDIHGPKLSHSVNDGNDAEILVTDMANRMELLWDSEYEHRQADSKKSSMEKDITSAKAMKVPIDGSNRSSLNDGSAFREAFESNMTYTLSIRQDIPAVHVDKIVNIDHMIEKWMLNIEQSRVFRIIVEHSLEKKG</sequence>
<evidence type="ECO:0000256" key="1">
    <source>
        <dbReference type="SAM" id="MobiDB-lite"/>
    </source>
</evidence>
<evidence type="ECO:0000313" key="2">
    <source>
        <dbReference type="EMBL" id="SJL16803.1"/>
    </source>
</evidence>